<keyword evidence="1" id="KW-0812">Transmembrane</keyword>
<sequence>MNIVLYIGFALVCFFYLASSALIFTSKAKGTLRTVFLVTFLGTSALGSRITFCRDHANSQPIFSLALIRVAIYDNMDLVVTGDA</sequence>
<proteinExistence type="predicted"/>
<keyword evidence="1" id="KW-1133">Transmembrane helix</keyword>
<evidence type="ECO:0000256" key="1">
    <source>
        <dbReference type="SAM" id="Phobius"/>
    </source>
</evidence>
<dbReference type="RefSeq" id="WP_272181302.1">
    <property type="nucleotide sequence ID" value="NZ_JAQOMS010000002.1"/>
</dbReference>
<gene>
    <name evidence="2" type="ORF">PN838_16030</name>
</gene>
<keyword evidence="3" id="KW-1185">Reference proteome</keyword>
<comment type="caution">
    <text evidence="2">The sequence shown here is derived from an EMBL/GenBank/DDBJ whole genome shotgun (WGS) entry which is preliminary data.</text>
</comment>
<evidence type="ECO:0000313" key="2">
    <source>
        <dbReference type="EMBL" id="MDC2889995.1"/>
    </source>
</evidence>
<organism evidence="2 3">
    <name type="scientific">Psychrosphaera algicola</name>
    <dbReference type="NCBI Taxonomy" id="3023714"/>
    <lineage>
        <taxon>Bacteria</taxon>
        <taxon>Pseudomonadati</taxon>
        <taxon>Pseudomonadota</taxon>
        <taxon>Gammaproteobacteria</taxon>
        <taxon>Alteromonadales</taxon>
        <taxon>Pseudoalteromonadaceae</taxon>
        <taxon>Psychrosphaera</taxon>
    </lineage>
</organism>
<evidence type="ECO:0000313" key="3">
    <source>
        <dbReference type="Proteomes" id="UP001528411"/>
    </source>
</evidence>
<accession>A0ABT5FEL7</accession>
<feature type="transmembrane region" description="Helical" evidence="1">
    <location>
        <begin position="6"/>
        <end position="24"/>
    </location>
</feature>
<keyword evidence="1" id="KW-0472">Membrane</keyword>
<dbReference type="Proteomes" id="UP001528411">
    <property type="component" value="Unassembled WGS sequence"/>
</dbReference>
<name>A0ABT5FEL7_9GAMM</name>
<dbReference type="EMBL" id="JAQOMS010000002">
    <property type="protein sequence ID" value="MDC2889995.1"/>
    <property type="molecule type" value="Genomic_DNA"/>
</dbReference>
<protein>
    <submittedName>
        <fullName evidence="2">Uncharacterized protein</fullName>
    </submittedName>
</protein>
<reference evidence="2 3" key="1">
    <citation type="submission" date="2023-01" db="EMBL/GenBank/DDBJ databases">
        <title>Psychrosphaera sp. nov., isolated from marine algae.</title>
        <authorList>
            <person name="Bayburt H."/>
            <person name="Choi B.J."/>
            <person name="Kim J.M."/>
            <person name="Choi D.G."/>
            <person name="Jeon C.O."/>
        </authorList>
    </citation>
    <scope>NUCLEOTIDE SEQUENCE [LARGE SCALE GENOMIC DNA]</scope>
    <source>
        <strain evidence="2 3">G1-22</strain>
    </source>
</reference>